<evidence type="ECO:0000256" key="5">
    <source>
        <dbReference type="PROSITE-ProRule" id="PRU00221"/>
    </source>
</evidence>
<dbReference type="EMBL" id="CAEY01001106">
    <property type="status" value="NOT_ANNOTATED_CDS"/>
    <property type="molecule type" value="Genomic_DNA"/>
</dbReference>
<dbReference type="SUPFAM" id="SSF50978">
    <property type="entry name" value="WD40 repeat-like"/>
    <property type="match status" value="1"/>
</dbReference>
<dbReference type="STRING" id="32264.T1JYG0"/>
<keyword evidence="8" id="KW-1185">Reference proteome</keyword>
<organism evidence="7 8">
    <name type="scientific">Tetranychus urticae</name>
    <name type="common">Two-spotted spider mite</name>
    <dbReference type="NCBI Taxonomy" id="32264"/>
    <lineage>
        <taxon>Eukaryota</taxon>
        <taxon>Metazoa</taxon>
        <taxon>Ecdysozoa</taxon>
        <taxon>Arthropoda</taxon>
        <taxon>Chelicerata</taxon>
        <taxon>Arachnida</taxon>
        <taxon>Acari</taxon>
        <taxon>Acariformes</taxon>
        <taxon>Trombidiformes</taxon>
        <taxon>Prostigmata</taxon>
        <taxon>Eleutherengona</taxon>
        <taxon>Raphignathae</taxon>
        <taxon>Tetranychoidea</taxon>
        <taxon>Tetranychidae</taxon>
        <taxon>Tetranychus</taxon>
    </lineage>
</organism>
<dbReference type="Gene3D" id="2.130.10.10">
    <property type="entry name" value="YVTN repeat-like/Quinoprotein amine dehydrogenase"/>
    <property type="match status" value="1"/>
</dbReference>
<keyword evidence="4" id="KW-0539">Nucleus</keyword>
<dbReference type="PROSITE" id="PS00678">
    <property type="entry name" value="WD_REPEATS_1"/>
    <property type="match status" value="1"/>
</dbReference>
<keyword evidence="2 5" id="KW-0853">WD repeat</keyword>
<feature type="region of interest" description="Disordered" evidence="6">
    <location>
        <begin position="358"/>
        <end position="385"/>
    </location>
</feature>
<evidence type="ECO:0000313" key="7">
    <source>
        <dbReference type="EnsemblMetazoa" id="tetur03g00240.1"/>
    </source>
</evidence>
<evidence type="ECO:0000256" key="6">
    <source>
        <dbReference type="SAM" id="MobiDB-lite"/>
    </source>
</evidence>
<reference evidence="8" key="1">
    <citation type="submission" date="2011-08" db="EMBL/GenBank/DDBJ databases">
        <authorList>
            <person name="Rombauts S."/>
        </authorList>
    </citation>
    <scope>NUCLEOTIDE SEQUENCE</scope>
    <source>
        <strain evidence="8">London</strain>
    </source>
</reference>
<dbReference type="PANTHER" id="PTHR44040:SF1">
    <property type="entry name" value="RETINOBLASTOMA-BINDING PROTEIN 5"/>
    <property type="match status" value="1"/>
</dbReference>
<feature type="compositionally biased region" description="Basic and acidic residues" evidence="6">
    <location>
        <begin position="454"/>
        <end position="464"/>
    </location>
</feature>
<comment type="subcellular location">
    <subcellularLocation>
        <location evidence="1">Nucleus</location>
    </subcellularLocation>
</comment>
<dbReference type="InterPro" id="IPR019775">
    <property type="entry name" value="WD40_repeat_CS"/>
</dbReference>
<dbReference type="GO" id="GO:0048188">
    <property type="term" value="C:Set1C/COMPASS complex"/>
    <property type="evidence" value="ECO:0007669"/>
    <property type="project" value="InterPro"/>
</dbReference>
<evidence type="ECO:0000256" key="4">
    <source>
        <dbReference type="ARBA" id="ARBA00023242"/>
    </source>
</evidence>
<dbReference type="Pfam" id="PF00400">
    <property type="entry name" value="WD40"/>
    <property type="match status" value="2"/>
</dbReference>
<dbReference type="InterPro" id="IPR001680">
    <property type="entry name" value="WD40_rpt"/>
</dbReference>
<dbReference type="Proteomes" id="UP000015104">
    <property type="component" value="Unassembled WGS sequence"/>
</dbReference>
<dbReference type="EnsemblMetazoa" id="tetur03g00240.1">
    <property type="protein sequence ID" value="tetur03g00240.1"/>
    <property type="gene ID" value="tetur03g00240"/>
</dbReference>
<dbReference type="eggNOG" id="KOG1273">
    <property type="taxonomic scope" value="Eukaryota"/>
</dbReference>
<feature type="repeat" description="WD" evidence="5">
    <location>
        <begin position="62"/>
        <end position="103"/>
    </location>
</feature>
<evidence type="ECO:0000313" key="8">
    <source>
        <dbReference type="Proteomes" id="UP000015104"/>
    </source>
</evidence>
<dbReference type="SMART" id="SM00320">
    <property type="entry name" value="WD40"/>
    <property type="match status" value="5"/>
</dbReference>
<evidence type="ECO:0000256" key="2">
    <source>
        <dbReference type="ARBA" id="ARBA00022574"/>
    </source>
</evidence>
<dbReference type="HOGENOM" id="CLU_032142_2_2_1"/>
<evidence type="ECO:0000256" key="3">
    <source>
        <dbReference type="ARBA" id="ARBA00022737"/>
    </source>
</evidence>
<dbReference type="PANTHER" id="PTHR44040">
    <property type="entry name" value="RETINOBLASTOMA-BINDING PROTEIN 5"/>
    <property type="match status" value="1"/>
</dbReference>
<dbReference type="InterPro" id="IPR037850">
    <property type="entry name" value="RBBP5/Swd1"/>
</dbReference>
<name>T1JYG0_TETUR</name>
<dbReference type="InterPro" id="IPR036322">
    <property type="entry name" value="WD40_repeat_dom_sf"/>
</dbReference>
<dbReference type="PROSITE" id="PS50294">
    <property type="entry name" value="WD_REPEATS_REGION"/>
    <property type="match status" value="1"/>
</dbReference>
<evidence type="ECO:0000256" key="1">
    <source>
        <dbReference type="ARBA" id="ARBA00004123"/>
    </source>
</evidence>
<keyword evidence="3" id="KW-0677">Repeat</keyword>
<protein>
    <submittedName>
        <fullName evidence="7">Uncharacterized protein</fullName>
    </submittedName>
</protein>
<feature type="compositionally biased region" description="Polar residues" evidence="6">
    <location>
        <begin position="483"/>
        <end position="504"/>
    </location>
</feature>
<dbReference type="InterPro" id="IPR015943">
    <property type="entry name" value="WD40/YVTN_repeat-like_dom_sf"/>
</dbReference>
<dbReference type="AlphaFoldDB" id="T1JYG0"/>
<sequence length="521" mass="58238">MNFELLHQFGQSYPEEFDGQLDSGSIATTCGFNRRGTLLAVGCNDGRIVIWDFLTRGICKIITAHVHPVSSLSWSRSGRYLVSSSNDNNVSIWDVATGENVYRWRFSCPILKVQFNPRNDRMILACPNRHQAVLLFRPVDTNPPEKTHVILPMDEDSDLNIIASFDRRGQYIYCGNAKGKMFVIKVEDGGNKLDIVASFRVASSNIVVKQIEFAPKRKDTFLVNASDRVIRVYETHEVLNCGLNGEPEPIQRIQDQVNKTTWKKCCFSGGVDADYICAGSARQHTLCIYDRASGGGLVKILQGTKGETLIDVWHPLRSIIASISSGVVSVWAQAQIENWSAFAPDFKELDENVEYEERESEFDVQDDDRSPARNIQDNDDEDEEVDVLGVQPSTHLLSSDEDESAEQDGLYFLPISLEFDEVENVDSAFNHFGKDASESPIPTKSPRKAKVVDIDLKDNSKDGGSKPGNRSIGGEGRLKNRNSRLSSKRNISSVAEGGCSNQSNVKKRKKLNHYDPNYEDD</sequence>
<feature type="region of interest" description="Disordered" evidence="6">
    <location>
        <begin position="454"/>
        <end position="521"/>
    </location>
</feature>
<reference evidence="7" key="2">
    <citation type="submission" date="2015-06" db="UniProtKB">
        <authorList>
            <consortium name="EnsemblMetazoa"/>
        </authorList>
    </citation>
    <scope>IDENTIFICATION</scope>
</reference>
<proteinExistence type="predicted"/>
<accession>T1JYG0</accession>
<dbReference type="PROSITE" id="PS50082">
    <property type="entry name" value="WD_REPEATS_2"/>
    <property type="match status" value="1"/>
</dbReference>